<feature type="domain" description="J" evidence="1">
    <location>
        <begin position="11"/>
        <end position="97"/>
    </location>
</feature>
<dbReference type="PROSITE" id="PS50076">
    <property type="entry name" value="DNAJ_2"/>
    <property type="match status" value="1"/>
</dbReference>
<protein>
    <submittedName>
        <fullName evidence="2">Dnaj-class molecular chaperone</fullName>
    </submittedName>
</protein>
<dbReference type="InterPro" id="IPR001623">
    <property type="entry name" value="DnaJ_domain"/>
</dbReference>
<dbReference type="CDD" id="cd06257">
    <property type="entry name" value="DnaJ"/>
    <property type="match status" value="1"/>
</dbReference>
<accession>A0A0W8FFB7</accession>
<comment type="caution">
    <text evidence="2">The sequence shown here is derived from an EMBL/GenBank/DDBJ whole genome shotgun (WGS) entry which is preliminary data.</text>
</comment>
<dbReference type="Gene3D" id="1.10.287.110">
    <property type="entry name" value="DnaJ domain"/>
    <property type="match status" value="1"/>
</dbReference>
<sequence length="114" mass="13291">MAASTPLSIREAADILGIADRASINEIRSRYRALVREWHPDISPHAPDDTHDEMVRLNEAYSILIDYCMQYEIPLRPEDIRLNAGEQPMDAWMERYGDDPIWGPRRPRSHPHRD</sequence>
<dbReference type="PRINTS" id="PR00625">
    <property type="entry name" value="JDOMAIN"/>
</dbReference>
<dbReference type="AlphaFoldDB" id="A0A0W8FFB7"/>
<dbReference type="InterPro" id="IPR036869">
    <property type="entry name" value="J_dom_sf"/>
</dbReference>
<gene>
    <name evidence="2" type="ORF">ASZ90_010683</name>
</gene>
<dbReference type="Pfam" id="PF00226">
    <property type="entry name" value="DnaJ"/>
    <property type="match status" value="1"/>
</dbReference>
<reference evidence="2" key="1">
    <citation type="journal article" date="2015" name="Proc. Natl. Acad. Sci. U.S.A.">
        <title>Networks of energetic and metabolic interactions define dynamics in microbial communities.</title>
        <authorList>
            <person name="Embree M."/>
            <person name="Liu J.K."/>
            <person name="Al-Bassam M.M."/>
            <person name="Zengler K."/>
        </authorList>
    </citation>
    <scope>NUCLEOTIDE SEQUENCE</scope>
</reference>
<organism evidence="2">
    <name type="scientific">hydrocarbon metagenome</name>
    <dbReference type="NCBI Taxonomy" id="938273"/>
    <lineage>
        <taxon>unclassified sequences</taxon>
        <taxon>metagenomes</taxon>
        <taxon>ecological metagenomes</taxon>
    </lineage>
</organism>
<evidence type="ECO:0000313" key="2">
    <source>
        <dbReference type="EMBL" id="KUG19584.1"/>
    </source>
</evidence>
<dbReference type="EMBL" id="LNQE01001274">
    <property type="protein sequence ID" value="KUG19584.1"/>
    <property type="molecule type" value="Genomic_DNA"/>
</dbReference>
<name>A0A0W8FFB7_9ZZZZ</name>
<evidence type="ECO:0000259" key="1">
    <source>
        <dbReference type="PROSITE" id="PS50076"/>
    </source>
</evidence>
<proteinExistence type="predicted"/>
<dbReference type="SMART" id="SM00271">
    <property type="entry name" value="DnaJ"/>
    <property type="match status" value="1"/>
</dbReference>
<dbReference type="PANTHER" id="PTHR45295:SF3">
    <property type="entry name" value="CHAPERONE DNAJ-DOMAIN SUPERFAMILY PROTEIN"/>
    <property type="match status" value="1"/>
</dbReference>
<dbReference type="PANTHER" id="PTHR45295">
    <property type="entry name" value="CHAPERONE PROTEIN DNAJ C76, CHLOROPLASTIC"/>
    <property type="match status" value="1"/>
</dbReference>
<dbReference type="SUPFAM" id="SSF46565">
    <property type="entry name" value="Chaperone J-domain"/>
    <property type="match status" value="1"/>
</dbReference>